<name>A0A8S1U722_PAROT</name>
<comment type="caution">
    <text evidence="1">The sequence shown here is derived from an EMBL/GenBank/DDBJ whole genome shotgun (WGS) entry which is preliminary data.</text>
</comment>
<sequence>MEIIWQFKLDLKTIDDLCVRPLSLTQALQNMFWDIQARYGGSNQLYER</sequence>
<evidence type="ECO:0000313" key="1">
    <source>
        <dbReference type="EMBL" id="CAD8161141.1"/>
    </source>
</evidence>
<protein>
    <submittedName>
        <fullName evidence="1">Uncharacterized protein</fullName>
    </submittedName>
</protein>
<dbReference type="EMBL" id="CAJJDP010000039">
    <property type="protein sequence ID" value="CAD8161141.1"/>
    <property type="molecule type" value="Genomic_DNA"/>
</dbReference>
<gene>
    <name evidence="1" type="ORF">POCTA_138.1.T0390233</name>
</gene>
<evidence type="ECO:0000313" key="2">
    <source>
        <dbReference type="Proteomes" id="UP000683925"/>
    </source>
</evidence>
<dbReference type="AlphaFoldDB" id="A0A8S1U722"/>
<reference evidence="1" key="1">
    <citation type="submission" date="2021-01" db="EMBL/GenBank/DDBJ databases">
        <authorList>
            <consortium name="Genoscope - CEA"/>
            <person name="William W."/>
        </authorList>
    </citation>
    <scope>NUCLEOTIDE SEQUENCE</scope>
</reference>
<organism evidence="1 2">
    <name type="scientific">Paramecium octaurelia</name>
    <dbReference type="NCBI Taxonomy" id="43137"/>
    <lineage>
        <taxon>Eukaryota</taxon>
        <taxon>Sar</taxon>
        <taxon>Alveolata</taxon>
        <taxon>Ciliophora</taxon>
        <taxon>Intramacronucleata</taxon>
        <taxon>Oligohymenophorea</taxon>
        <taxon>Peniculida</taxon>
        <taxon>Parameciidae</taxon>
        <taxon>Paramecium</taxon>
    </lineage>
</organism>
<accession>A0A8S1U722</accession>
<dbReference type="Proteomes" id="UP000683925">
    <property type="component" value="Unassembled WGS sequence"/>
</dbReference>
<keyword evidence="2" id="KW-1185">Reference proteome</keyword>
<proteinExistence type="predicted"/>